<name>A0ABT1U1L2_9GAMM</name>
<dbReference type="RefSeq" id="WP_256614067.1">
    <property type="nucleotide sequence ID" value="NZ_JANIBK010000014.1"/>
</dbReference>
<dbReference type="Proteomes" id="UP001524586">
    <property type="component" value="Unassembled WGS sequence"/>
</dbReference>
<dbReference type="SUPFAM" id="SSF55785">
    <property type="entry name" value="PYP-like sensor domain (PAS domain)"/>
    <property type="match status" value="2"/>
</dbReference>
<dbReference type="PROSITE" id="PS50113">
    <property type="entry name" value="PAC"/>
    <property type="match status" value="1"/>
</dbReference>
<reference evidence="4 5" key="1">
    <citation type="submission" date="2022-07" db="EMBL/GenBank/DDBJ databases">
        <title>Methylomonas rivi sp. nov., Methylomonas rosea sp. nov., Methylomonas aureus sp. nov. and Methylomonas subterranea sp. nov., four novel methanotrophs isolated from a freshwater creek and the deep terrestrial subsurface.</title>
        <authorList>
            <person name="Abin C."/>
            <person name="Sankaranarayanan K."/>
            <person name="Garner C."/>
            <person name="Sindelar R."/>
            <person name="Kotary K."/>
            <person name="Garner R."/>
            <person name="Barclay S."/>
            <person name="Lawson P."/>
            <person name="Krumholz L."/>
        </authorList>
    </citation>
    <scope>NUCLEOTIDE SEQUENCE [LARGE SCALE GENOMIC DNA]</scope>
    <source>
        <strain evidence="4 5">WSC-6</strain>
    </source>
</reference>
<evidence type="ECO:0000259" key="3">
    <source>
        <dbReference type="PROSITE" id="PS50113"/>
    </source>
</evidence>
<dbReference type="InterPro" id="IPR036457">
    <property type="entry name" value="PPM-type-like_dom_sf"/>
</dbReference>
<evidence type="ECO:0000256" key="1">
    <source>
        <dbReference type="ARBA" id="ARBA00022801"/>
    </source>
</evidence>
<dbReference type="PANTHER" id="PTHR43156">
    <property type="entry name" value="STAGE II SPORULATION PROTEIN E-RELATED"/>
    <property type="match status" value="1"/>
</dbReference>
<dbReference type="NCBIfam" id="TIGR00229">
    <property type="entry name" value="sensory_box"/>
    <property type="match status" value="2"/>
</dbReference>
<dbReference type="InterPro" id="IPR001932">
    <property type="entry name" value="PPM-type_phosphatase-like_dom"/>
</dbReference>
<dbReference type="Pfam" id="PF13426">
    <property type="entry name" value="PAS_9"/>
    <property type="match status" value="1"/>
</dbReference>
<sequence length="514" mass="57612">MEKNTPKSRHKHIAVQKPEAWYQAIIESSNDAVIGKGLDGLVASWNPAAERIFGYREAEMLGQPITKLIPEERHGEEKIILGRILQGDHIQHYETIRIRKNGAYFPACISLSPIRNNAGKIVGAAKIIRDVTERKVEELLSKDNRFRVLFETIVDAVVIINTKGTIQALNPAAFTLLGYQPIEVQGQNVSILIPEPHTNEHDTYLNNYLKTGVKKLIGIGREAVCKRKDGSIFPVELTISEMNVDGERMFAGVIRDITLRKRCEAEHDFEQQLASELLQILWETEKIVQPGLTLWRGEGLPGKRYFSGDLLLQASCHGQTYILHADSMGHGLVAALPLLPLGDTFYALARSGHTIEAIAASLNRLLFERIPRGCFVSASILRINPDHRIIECWCGAMPPIVALNEGGALVTQIHAEHPALGVIAPNEFDARAIHWRWDDQQSRYLFLYSDGLTDAQNSRGESFGMQRALALFTAQLENRNPTEERYKTFIDFVDPNRAQDDVSLMMIDCTALRP</sequence>
<evidence type="ECO:0000313" key="4">
    <source>
        <dbReference type="EMBL" id="MCQ8127717.1"/>
    </source>
</evidence>
<dbReference type="InterPro" id="IPR013767">
    <property type="entry name" value="PAS_fold"/>
</dbReference>
<evidence type="ECO:0000259" key="2">
    <source>
        <dbReference type="PROSITE" id="PS50112"/>
    </source>
</evidence>
<dbReference type="PANTHER" id="PTHR43156:SF2">
    <property type="entry name" value="STAGE II SPORULATION PROTEIN E"/>
    <property type="match status" value="1"/>
</dbReference>
<accession>A0ABT1U1L2</accession>
<dbReference type="SMART" id="SM00086">
    <property type="entry name" value="PAC"/>
    <property type="match status" value="2"/>
</dbReference>
<dbReference type="InterPro" id="IPR000700">
    <property type="entry name" value="PAS-assoc_C"/>
</dbReference>
<dbReference type="Gene3D" id="3.60.40.10">
    <property type="entry name" value="PPM-type phosphatase domain"/>
    <property type="match status" value="1"/>
</dbReference>
<feature type="domain" description="PAC" evidence="3">
    <location>
        <begin position="91"/>
        <end position="143"/>
    </location>
</feature>
<dbReference type="Pfam" id="PF07228">
    <property type="entry name" value="SpoIIE"/>
    <property type="match status" value="1"/>
</dbReference>
<dbReference type="Gene3D" id="3.30.450.20">
    <property type="entry name" value="PAS domain"/>
    <property type="match status" value="2"/>
</dbReference>
<feature type="domain" description="PAS" evidence="2">
    <location>
        <begin position="142"/>
        <end position="212"/>
    </location>
</feature>
<dbReference type="InterPro" id="IPR001610">
    <property type="entry name" value="PAC"/>
</dbReference>
<dbReference type="EMBL" id="JANIBK010000014">
    <property type="protein sequence ID" value="MCQ8127717.1"/>
    <property type="molecule type" value="Genomic_DNA"/>
</dbReference>
<dbReference type="Pfam" id="PF00989">
    <property type="entry name" value="PAS"/>
    <property type="match status" value="1"/>
</dbReference>
<dbReference type="InterPro" id="IPR052016">
    <property type="entry name" value="Bact_Sigma-Reg"/>
</dbReference>
<protein>
    <submittedName>
        <fullName evidence="4">PAS domain S-box protein</fullName>
    </submittedName>
</protein>
<keyword evidence="1" id="KW-0378">Hydrolase</keyword>
<comment type="caution">
    <text evidence="4">The sequence shown here is derived from an EMBL/GenBank/DDBJ whole genome shotgun (WGS) entry which is preliminary data.</text>
</comment>
<keyword evidence="5" id="KW-1185">Reference proteome</keyword>
<dbReference type="PROSITE" id="PS50112">
    <property type="entry name" value="PAS"/>
    <property type="match status" value="2"/>
</dbReference>
<organism evidence="4 5">
    <name type="scientific">Methylomonas rivi</name>
    <dbReference type="NCBI Taxonomy" id="2952226"/>
    <lineage>
        <taxon>Bacteria</taxon>
        <taxon>Pseudomonadati</taxon>
        <taxon>Pseudomonadota</taxon>
        <taxon>Gammaproteobacteria</taxon>
        <taxon>Methylococcales</taxon>
        <taxon>Methylococcaceae</taxon>
        <taxon>Methylomonas</taxon>
    </lineage>
</organism>
<feature type="domain" description="PAS" evidence="2">
    <location>
        <begin position="18"/>
        <end position="88"/>
    </location>
</feature>
<proteinExistence type="predicted"/>
<evidence type="ECO:0000313" key="5">
    <source>
        <dbReference type="Proteomes" id="UP001524586"/>
    </source>
</evidence>
<dbReference type="InterPro" id="IPR000014">
    <property type="entry name" value="PAS"/>
</dbReference>
<gene>
    <name evidence="4" type="ORF">NP596_04515</name>
</gene>
<dbReference type="CDD" id="cd00130">
    <property type="entry name" value="PAS"/>
    <property type="match status" value="2"/>
</dbReference>
<dbReference type="InterPro" id="IPR035965">
    <property type="entry name" value="PAS-like_dom_sf"/>
</dbReference>
<dbReference type="SMART" id="SM00331">
    <property type="entry name" value="PP2C_SIG"/>
    <property type="match status" value="1"/>
</dbReference>
<dbReference type="SMART" id="SM00091">
    <property type="entry name" value="PAS"/>
    <property type="match status" value="2"/>
</dbReference>